<dbReference type="AlphaFoldDB" id="A0A4Y7TYX6"/>
<dbReference type="OrthoDB" id="407410at2759"/>
<gene>
    <name evidence="1" type="ORF">FA13DRAFT_1724999</name>
</gene>
<dbReference type="InterPro" id="IPR042042">
    <property type="entry name" value="Tip20p_domB"/>
</dbReference>
<organism evidence="1 2">
    <name type="scientific">Coprinellus micaceus</name>
    <name type="common">Glistening ink-cap mushroom</name>
    <name type="synonym">Coprinus micaceus</name>
    <dbReference type="NCBI Taxonomy" id="71717"/>
    <lineage>
        <taxon>Eukaryota</taxon>
        <taxon>Fungi</taxon>
        <taxon>Dikarya</taxon>
        <taxon>Basidiomycota</taxon>
        <taxon>Agaricomycotina</taxon>
        <taxon>Agaricomycetes</taxon>
        <taxon>Agaricomycetidae</taxon>
        <taxon>Agaricales</taxon>
        <taxon>Agaricineae</taxon>
        <taxon>Psathyrellaceae</taxon>
        <taxon>Coprinellus</taxon>
    </lineage>
</organism>
<dbReference type="PANTHER" id="PTHR13520">
    <property type="entry name" value="RAD50-INTERACTING PROTEIN 1 RINT-1"/>
    <property type="match status" value="1"/>
</dbReference>
<dbReference type="Gene3D" id="1.20.58.670">
    <property type="entry name" value="Dsl1p vesicle tethering complex, Tip20p subunit, domain D"/>
    <property type="match status" value="1"/>
</dbReference>
<dbReference type="GO" id="GO:0006890">
    <property type="term" value="P:retrograde vesicle-mediated transport, Golgi to endoplasmic reticulum"/>
    <property type="evidence" value="ECO:0007669"/>
    <property type="project" value="InterPro"/>
</dbReference>
<accession>A0A4Y7TYX6</accession>
<protein>
    <submittedName>
        <fullName evidence="1">RINT-1 family protein</fullName>
    </submittedName>
</protein>
<dbReference type="Pfam" id="PF04437">
    <property type="entry name" value="RINT1_TIP1"/>
    <property type="match status" value="1"/>
</dbReference>
<dbReference type="Proteomes" id="UP000298030">
    <property type="component" value="Unassembled WGS sequence"/>
</dbReference>
<dbReference type="STRING" id="71717.A0A4Y7TYX6"/>
<dbReference type="GO" id="GO:0070939">
    <property type="term" value="C:Dsl1/NZR complex"/>
    <property type="evidence" value="ECO:0007669"/>
    <property type="project" value="InterPro"/>
</dbReference>
<dbReference type="GO" id="GO:0060628">
    <property type="term" value="P:regulation of ER to Golgi vesicle-mediated transport"/>
    <property type="evidence" value="ECO:0007669"/>
    <property type="project" value="TreeGrafter"/>
</dbReference>
<dbReference type="InterPro" id="IPR042044">
    <property type="entry name" value="EXOC6PINT-1/Sec15/Tip20_C_dom2"/>
</dbReference>
<proteinExistence type="predicted"/>
<evidence type="ECO:0000313" key="1">
    <source>
        <dbReference type="EMBL" id="TEB39038.1"/>
    </source>
</evidence>
<comment type="caution">
    <text evidence="1">The sequence shown here is derived from an EMBL/GenBank/DDBJ whole genome shotgun (WGS) entry which is preliminary data.</text>
</comment>
<reference evidence="1 2" key="1">
    <citation type="journal article" date="2019" name="Nat. Ecol. Evol.">
        <title>Megaphylogeny resolves global patterns of mushroom evolution.</title>
        <authorList>
            <person name="Varga T."/>
            <person name="Krizsan K."/>
            <person name="Foldi C."/>
            <person name="Dima B."/>
            <person name="Sanchez-Garcia M."/>
            <person name="Sanchez-Ramirez S."/>
            <person name="Szollosi G.J."/>
            <person name="Szarkandi J.G."/>
            <person name="Papp V."/>
            <person name="Albert L."/>
            <person name="Andreopoulos W."/>
            <person name="Angelini C."/>
            <person name="Antonin V."/>
            <person name="Barry K.W."/>
            <person name="Bougher N.L."/>
            <person name="Buchanan P."/>
            <person name="Buyck B."/>
            <person name="Bense V."/>
            <person name="Catcheside P."/>
            <person name="Chovatia M."/>
            <person name="Cooper J."/>
            <person name="Damon W."/>
            <person name="Desjardin D."/>
            <person name="Finy P."/>
            <person name="Geml J."/>
            <person name="Haridas S."/>
            <person name="Hughes K."/>
            <person name="Justo A."/>
            <person name="Karasinski D."/>
            <person name="Kautmanova I."/>
            <person name="Kiss B."/>
            <person name="Kocsube S."/>
            <person name="Kotiranta H."/>
            <person name="LaButti K.M."/>
            <person name="Lechner B.E."/>
            <person name="Liimatainen K."/>
            <person name="Lipzen A."/>
            <person name="Lukacs Z."/>
            <person name="Mihaltcheva S."/>
            <person name="Morgado L.N."/>
            <person name="Niskanen T."/>
            <person name="Noordeloos M.E."/>
            <person name="Ohm R.A."/>
            <person name="Ortiz-Santana B."/>
            <person name="Ovrebo C."/>
            <person name="Racz N."/>
            <person name="Riley R."/>
            <person name="Savchenko A."/>
            <person name="Shiryaev A."/>
            <person name="Soop K."/>
            <person name="Spirin V."/>
            <person name="Szebenyi C."/>
            <person name="Tomsovsky M."/>
            <person name="Tulloss R.E."/>
            <person name="Uehling J."/>
            <person name="Grigoriev I.V."/>
            <person name="Vagvolgyi C."/>
            <person name="Papp T."/>
            <person name="Martin F.M."/>
            <person name="Miettinen O."/>
            <person name="Hibbett D.S."/>
            <person name="Nagy L.G."/>
        </authorList>
    </citation>
    <scope>NUCLEOTIDE SEQUENCE [LARGE SCALE GENOMIC DNA]</scope>
    <source>
        <strain evidence="1 2">FP101781</strain>
    </source>
</reference>
<dbReference type="InterPro" id="IPR007528">
    <property type="entry name" value="RINT1_Tip20"/>
</dbReference>
<dbReference type="EMBL" id="QPFP01000002">
    <property type="protein sequence ID" value="TEB39038.1"/>
    <property type="molecule type" value="Genomic_DNA"/>
</dbReference>
<dbReference type="GO" id="GO:0006888">
    <property type="term" value="P:endoplasmic reticulum to Golgi vesicle-mediated transport"/>
    <property type="evidence" value="ECO:0007669"/>
    <property type="project" value="InterPro"/>
</dbReference>
<keyword evidence="2" id="KW-1185">Reference proteome</keyword>
<name>A0A4Y7TYX6_COPMI</name>
<evidence type="ECO:0000313" key="2">
    <source>
        <dbReference type="Proteomes" id="UP000298030"/>
    </source>
</evidence>
<dbReference type="PROSITE" id="PS51386">
    <property type="entry name" value="RINT1_TIP20"/>
    <property type="match status" value="1"/>
</dbReference>
<sequence length="833" mass="93009">MASATLRTLLQPPSQDQSTQRAVDLLNSRFTSLEQLGELEDVVLEAQNRCDGLQQKLDASRMALSSYLSETRTLAGTHVNTAQELSRSRRELSEDLSRLSEDLVSVLSNEQGTPTLLEDLETLNRNLKELESVKTYVQVVEHALSLSEKAVEDVQSSTSITPETLQPYGTLLHFVNKAQNTTSAVEDGSGRQKLHLVAFLEHLRDKTWRDVKSILYNSLSASMEDLAWPAAIDYASCAPEKRQVFETNFVKLITLQLLGRKLHQRAGFQPDEKEGLYAVEAMVQPISLRFKYHYDGKRDTNRLDKPEWYFTYILNIAHEHHLFMETVVQRLLSKSEYKQISAWDEFCLLLLPILSRKVKKAAPTLLTHASLFAHTIYQALIFDSAFVEEGFKIENTTAAGDSVGPWEGVSEVILGNPLWFNAWLQAEKKFVEDQYHDIVSASDAWAIAEEGEEEIVARDVKATNSARRIRALVDQVTDRFSPLPSSNERTQFLISVQLPILEMYQGRITSALDAFESISFAFIRAVPGALSVGLAGHEGHVNVDARNLTSGVEGVQRLCKALLSATYIHASLEAWTEEVFFLELWQDILRDPLLRKQAEGCSLLPKIPVEPSASTPSAVVAHETVFEEMISRYQKVISRAEDMSVQQVCGEIEAGLRIHFNASAGTSATANRTGSDGISLSQTLLGPIALLSSHLAFLRHTLPVVAFTSLYKRIAGRLSEHILQRQILYRGSFSKQEGTMIQAECELWVETCHTALGGVLGGGRKRVEMPWAKLLQAARLVGADGEAWDTITQATFGVQSEEDWEMTMLEVTGLAEMGREDVSRLLRRRDDSS</sequence>
<dbReference type="PANTHER" id="PTHR13520:SF0">
    <property type="entry name" value="RAD50-INTERACTING PROTEIN 1"/>
    <property type="match status" value="1"/>
</dbReference>
<dbReference type="Gene3D" id="1.20.58.1420">
    <property type="entry name" value="Dsl1p vesicle tethering complex, Tip20p subunit, domain B"/>
    <property type="match status" value="1"/>
</dbReference>